<dbReference type="OrthoDB" id="5290015at2759"/>
<dbReference type="EMBL" id="AMYD01001036">
    <property type="protein sequence ID" value="EQB54934.1"/>
    <property type="molecule type" value="Genomic_DNA"/>
</dbReference>
<reference evidence="2" key="1">
    <citation type="journal article" date="2013" name="Mol. Plant Microbe Interact.">
        <title>Global aspects of pacC regulation of pathogenicity genes in Colletotrichum gloeosporioides as revealed by transcriptome analysis.</title>
        <authorList>
            <person name="Alkan N."/>
            <person name="Meng X."/>
            <person name="Friedlander G."/>
            <person name="Reuveni E."/>
            <person name="Sukno S."/>
            <person name="Sherman A."/>
            <person name="Thon M."/>
            <person name="Fluhr R."/>
            <person name="Prusky D."/>
        </authorList>
    </citation>
    <scope>NUCLEOTIDE SEQUENCE [LARGE SCALE GENOMIC DNA]</scope>
    <source>
        <strain evidence="2">Cg-14</strain>
    </source>
</reference>
<accession>T0KS89</accession>
<organism evidence="1 2">
    <name type="scientific">Colletotrichum gloeosporioides (strain Cg-14)</name>
    <name type="common">Anthracnose fungus</name>
    <name type="synonym">Glomerella cingulata</name>
    <dbReference type="NCBI Taxonomy" id="1237896"/>
    <lineage>
        <taxon>Eukaryota</taxon>
        <taxon>Fungi</taxon>
        <taxon>Dikarya</taxon>
        <taxon>Ascomycota</taxon>
        <taxon>Pezizomycotina</taxon>
        <taxon>Sordariomycetes</taxon>
        <taxon>Hypocreomycetidae</taxon>
        <taxon>Glomerellales</taxon>
        <taxon>Glomerellaceae</taxon>
        <taxon>Colletotrichum</taxon>
        <taxon>Colletotrichum gloeosporioides species complex</taxon>
    </lineage>
</organism>
<evidence type="ECO:0000313" key="1">
    <source>
        <dbReference type="EMBL" id="EQB54934.1"/>
    </source>
</evidence>
<name>T0KS89_COLGC</name>
<sequence>MSRSRGSDPTAGFPALSDRLHVSFVFRLKQWLVDPSVPAELKQLVTTRRHFYLRFLSKDRPTPPPQQLQPSWSTLHGIAPALYALDSLAENILANWSPFDISGTSTPNGLHVITADKIRFQTQNPGSTVWSDAYDRPGASAFMGFIHKAADVGYALFTSAHSQAQLVALILDIVNHWNRLSLPHHYPYAHLPSTAQEHSDYVDTAFQKLRENFPVVRIESNAGIKSSEALTVRRRWRTLGKTWSDFRPDQSCEIHVNREYVNAAVAAAIAALDSSNTRDEMLKGANSWVNYSFIMSVAIAHEYVHILVGSLMAGSRPRTPLRVHFNLRDENDPYDKNQLTPAQANWRANPDLNNIPAGLEEILGGEAGFAWEARVLGGQVIGCFDQASQLTCTPAEFSSGIPVLV</sequence>
<protein>
    <submittedName>
        <fullName evidence="1">Uncharacterized protein</fullName>
    </submittedName>
</protein>
<comment type="caution">
    <text evidence="1">The sequence shown here is derived from an EMBL/GenBank/DDBJ whole genome shotgun (WGS) entry which is preliminary data.</text>
</comment>
<proteinExistence type="predicted"/>
<dbReference type="HOGENOM" id="CLU_679727_0_0_1"/>
<dbReference type="Proteomes" id="UP000015530">
    <property type="component" value="Unassembled WGS sequence"/>
</dbReference>
<evidence type="ECO:0000313" key="2">
    <source>
        <dbReference type="Proteomes" id="UP000015530"/>
    </source>
</evidence>
<gene>
    <name evidence="1" type="ORF">CGLO_05185</name>
</gene>
<dbReference type="AlphaFoldDB" id="T0KS89"/>